<accession>A0A367FIV5</accession>
<name>A0A367FIV5_9ACTN</name>
<dbReference type="AlphaFoldDB" id="A0A367FIV5"/>
<sequence>MTAEMAVALPSLALVLGAALWALTVVGAQMECVDAARTGARAAARGEPLEAVRHAAARAGPPEATVSVVRQSRTSRVTVSASIRPGWAIAVPPISVSASAVSATEPGADDPTTLP</sequence>
<comment type="caution">
    <text evidence="1">The sequence shown here is derived from an EMBL/GenBank/DDBJ whole genome shotgun (WGS) entry which is preliminary data.</text>
</comment>
<reference evidence="1 2" key="1">
    <citation type="submission" date="2018-06" db="EMBL/GenBank/DDBJ databases">
        <title>Sphaerisporangium craniellae sp. nov., isolated from a marine sponge in the South China Sea.</title>
        <authorList>
            <person name="Li L."/>
        </authorList>
    </citation>
    <scope>NUCLEOTIDE SEQUENCE [LARGE SCALE GENOMIC DNA]</scope>
    <source>
        <strain evidence="1 2">CCTCC AA 208026</strain>
    </source>
</reference>
<evidence type="ECO:0008006" key="3">
    <source>
        <dbReference type="Google" id="ProtNLM"/>
    </source>
</evidence>
<dbReference type="NCBIfam" id="NF041390">
    <property type="entry name" value="TadE_Rv3655c"/>
    <property type="match status" value="1"/>
</dbReference>
<proteinExistence type="predicted"/>
<protein>
    <recommendedName>
        <fullName evidence="3">Pilus assembly protein TadE</fullName>
    </recommendedName>
</protein>
<gene>
    <name evidence="1" type="ORF">DQ384_16420</name>
</gene>
<evidence type="ECO:0000313" key="2">
    <source>
        <dbReference type="Proteomes" id="UP000253094"/>
    </source>
</evidence>
<dbReference type="InterPro" id="IPR049790">
    <property type="entry name" value="Rv3655c/TadE"/>
</dbReference>
<organism evidence="1 2">
    <name type="scientific">Sphaerisporangium album</name>
    <dbReference type="NCBI Taxonomy" id="509200"/>
    <lineage>
        <taxon>Bacteria</taxon>
        <taxon>Bacillati</taxon>
        <taxon>Actinomycetota</taxon>
        <taxon>Actinomycetes</taxon>
        <taxon>Streptosporangiales</taxon>
        <taxon>Streptosporangiaceae</taxon>
        <taxon>Sphaerisporangium</taxon>
    </lineage>
</organism>
<keyword evidence="2" id="KW-1185">Reference proteome</keyword>
<evidence type="ECO:0000313" key="1">
    <source>
        <dbReference type="EMBL" id="RCG30318.1"/>
    </source>
</evidence>
<dbReference type="EMBL" id="QOIL01000008">
    <property type="protein sequence ID" value="RCG30318.1"/>
    <property type="molecule type" value="Genomic_DNA"/>
</dbReference>
<dbReference type="Proteomes" id="UP000253094">
    <property type="component" value="Unassembled WGS sequence"/>
</dbReference>